<proteinExistence type="predicted"/>
<sequence length="161" mass="18264">MSSVESDRRERRRVVRAVKESLRDLNIQLALLNRQIGTQVNLKDVDWSCLDLLNRHGPLTPTALARKAGLHPATLTGILDRLQRGGWIVRERDPDGPDRRAITVRARRERNQEVYRLFSGMNAQMDALCEDYTDDELALIAGFLQRTTGAGRTATERLAED</sequence>
<keyword evidence="2" id="KW-0238">DNA-binding</keyword>
<comment type="caution">
    <text evidence="2">The sequence shown here is derived from an EMBL/GenBank/DDBJ whole genome shotgun (WGS) entry which is preliminary data.</text>
</comment>
<feature type="domain" description="HTH marR-type" evidence="1">
    <location>
        <begin position="11"/>
        <end position="149"/>
    </location>
</feature>
<evidence type="ECO:0000313" key="2">
    <source>
        <dbReference type="EMBL" id="MBB5082199.1"/>
    </source>
</evidence>
<dbReference type="GO" id="GO:0003700">
    <property type="term" value="F:DNA-binding transcription factor activity"/>
    <property type="evidence" value="ECO:0007669"/>
    <property type="project" value="InterPro"/>
</dbReference>
<dbReference type="Gene3D" id="1.10.10.10">
    <property type="entry name" value="Winged helix-like DNA-binding domain superfamily/Winged helix DNA-binding domain"/>
    <property type="match status" value="1"/>
</dbReference>
<dbReference type="PROSITE" id="PS50995">
    <property type="entry name" value="HTH_MARR_2"/>
    <property type="match status" value="1"/>
</dbReference>
<dbReference type="RefSeq" id="WP_184970182.1">
    <property type="nucleotide sequence ID" value="NZ_JACHIN010000012.1"/>
</dbReference>
<name>A0A7W8A9P5_9ACTN</name>
<organism evidence="2 3">
    <name type="scientific">Nonomuraea endophytica</name>
    <dbReference type="NCBI Taxonomy" id="714136"/>
    <lineage>
        <taxon>Bacteria</taxon>
        <taxon>Bacillati</taxon>
        <taxon>Actinomycetota</taxon>
        <taxon>Actinomycetes</taxon>
        <taxon>Streptosporangiales</taxon>
        <taxon>Streptosporangiaceae</taxon>
        <taxon>Nonomuraea</taxon>
    </lineage>
</organism>
<dbReference type="EMBL" id="JACHIN010000012">
    <property type="protein sequence ID" value="MBB5082199.1"/>
    <property type="molecule type" value="Genomic_DNA"/>
</dbReference>
<dbReference type="SMART" id="SM00347">
    <property type="entry name" value="HTH_MARR"/>
    <property type="match status" value="1"/>
</dbReference>
<dbReference type="GO" id="GO:0006950">
    <property type="term" value="P:response to stress"/>
    <property type="evidence" value="ECO:0007669"/>
    <property type="project" value="TreeGrafter"/>
</dbReference>
<dbReference type="InterPro" id="IPR039422">
    <property type="entry name" value="MarR/SlyA-like"/>
</dbReference>
<dbReference type="Pfam" id="PF01047">
    <property type="entry name" value="MarR"/>
    <property type="match status" value="1"/>
</dbReference>
<dbReference type="InterPro" id="IPR036388">
    <property type="entry name" value="WH-like_DNA-bd_sf"/>
</dbReference>
<dbReference type="SUPFAM" id="SSF46785">
    <property type="entry name" value="Winged helix' DNA-binding domain"/>
    <property type="match status" value="1"/>
</dbReference>
<evidence type="ECO:0000313" key="3">
    <source>
        <dbReference type="Proteomes" id="UP000568380"/>
    </source>
</evidence>
<gene>
    <name evidence="2" type="ORF">HNR40_007694</name>
</gene>
<evidence type="ECO:0000259" key="1">
    <source>
        <dbReference type="PROSITE" id="PS50995"/>
    </source>
</evidence>
<dbReference type="PANTHER" id="PTHR33164">
    <property type="entry name" value="TRANSCRIPTIONAL REGULATOR, MARR FAMILY"/>
    <property type="match status" value="1"/>
</dbReference>
<dbReference type="AlphaFoldDB" id="A0A7W8A9P5"/>
<dbReference type="GO" id="GO:0003677">
    <property type="term" value="F:DNA binding"/>
    <property type="evidence" value="ECO:0007669"/>
    <property type="project" value="UniProtKB-KW"/>
</dbReference>
<dbReference type="InterPro" id="IPR036390">
    <property type="entry name" value="WH_DNA-bd_sf"/>
</dbReference>
<reference evidence="2 3" key="1">
    <citation type="submission" date="2020-08" db="EMBL/GenBank/DDBJ databases">
        <title>Genomic Encyclopedia of Type Strains, Phase IV (KMG-IV): sequencing the most valuable type-strain genomes for metagenomic binning, comparative biology and taxonomic classification.</title>
        <authorList>
            <person name="Goeker M."/>
        </authorList>
    </citation>
    <scope>NUCLEOTIDE SEQUENCE [LARGE SCALE GENOMIC DNA]</scope>
    <source>
        <strain evidence="2 3">DSM 45385</strain>
    </source>
</reference>
<dbReference type="PANTHER" id="PTHR33164:SF106">
    <property type="entry name" value="TRANSCRIPTIONAL REGULATORY PROTEIN"/>
    <property type="match status" value="1"/>
</dbReference>
<dbReference type="InterPro" id="IPR000835">
    <property type="entry name" value="HTH_MarR-typ"/>
</dbReference>
<dbReference type="Proteomes" id="UP000568380">
    <property type="component" value="Unassembled WGS sequence"/>
</dbReference>
<keyword evidence="3" id="KW-1185">Reference proteome</keyword>
<accession>A0A7W8A9P5</accession>
<protein>
    <submittedName>
        <fullName evidence="2">DNA-binding MarR family transcriptional regulator</fullName>
    </submittedName>
</protein>